<dbReference type="EMBL" id="JASMRN010000006">
    <property type="protein sequence ID" value="MEZ7515352.1"/>
    <property type="molecule type" value="Genomic_DNA"/>
</dbReference>
<evidence type="ECO:0000313" key="1">
    <source>
        <dbReference type="EMBL" id="MEZ7515352.1"/>
    </source>
</evidence>
<accession>A0ABV4KCQ3</accession>
<sequence length="106" mass="12012">MENILITNTILADKISISFDLQDGNLSFPSLELSTSGDIELNPLVIKLTELLRSNREVEIVYVDSLSIVVNDSKIKLVKETLDEIYYSFNSNIDKIIVEDNDDDLF</sequence>
<protein>
    <submittedName>
        <fullName evidence="1">Uncharacterized protein</fullName>
    </submittedName>
</protein>
<proteinExistence type="predicted"/>
<reference evidence="1 2" key="1">
    <citation type="submission" date="2023-05" db="EMBL/GenBank/DDBJ databases">
        <title>Adaptations of aquatic viruses from atmosphere-close ecosystems of the Central Arctic Ocean.</title>
        <authorList>
            <person name="Rahlff J."/>
            <person name="Holmfeldt K."/>
        </authorList>
    </citation>
    <scope>NUCLEOTIDE SEQUENCE [LARGE SCALE GENOMIC DNA]</scope>
    <source>
        <strain evidence="1 2">Arc14</strain>
    </source>
</reference>
<dbReference type="RefSeq" id="WP_371569758.1">
    <property type="nucleotide sequence ID" value="NZ_JASMRN010000006.1"/>
</dbReference>
<gene>
    <name evidence="1" type="ORF">QO192_08660</name>
</gene>
<keyword evidence="2" id="KW-1185">Reference proteome</keyword>
<comment type="caution">
    <text evidence="1">The sequence shown here is derived from an EMBL/GenBank/DDBJ whole genome shotgun (WGS) entry which is preliminary data.</text>
</comment>
<evidence type="ECO:0000313" key="2">
    <source>
        <dbReference type="Proteomes" id="UP001568894"/>
    </source>
</evidence>
<organism evidence="1 2">
    <name type="scientific">Flavobacterium frigidarium</name>
    <dbReference type="NCBI Taxonomy" id="99286"/>
    <lineage>
        <taxon>Bacteria</taxon>
        <taxon>Pseudomonadati</taxon>
        <taxon>Bacteroidota</taxon>
        <taxon>Flavobacteriia</taxon>
        <taxon>Flavobacteriales</taxon>
        <taxon>Flavobacteriaceae</taxon>
        <taxon>Flavobacterium</taxon>
    </lineage>
</organism>
<name>A0ABV4KCQ3_9FLAO</name>
<dbReference type="Proteomes" id="UP001568894">
    <property type="component" value="Unassembled WGS sequence"/>
</dbReference>